<name>A0A4Z1JKK6_9HELO</name>
<feature type="transmembrane region" description="Helical" evidence="2">
    <location>
        <begin position="229"/>
        <end position="252"/>
    </location>
</feature>
<feature type="transmembrane region" description="Helical" evidence="2">
    <location>
        <begin position="119"/>
        <end position="145"/>
    </location>
</feature>
<keyword evidence="4" id="KW-1185">Reference proteome</keyword>
<keyword evidence="2" id="KW-0472">Membrane</keyword>
<evidence type="ECO:0000256" key="2">
    <source>
        <dbReference type="SAM" id="Phobius"/>
    </source>
</evidence>
<accession>A0A4Z1JKK6</accession>
<dbReference type="EMBL" id="PQXM01000293">
    <property type="protein sequence ID" value="TGO74271.1"/>
    <property type="molecule type" value="Genomic_DNA"/>
</dbReference>
<reference evidence="3 4" key="1">
    <citation type="submission" date="2017-12" db="EMBL/GenBank/DDBJ databases">
        <title>Comparative genomics of Botrytis spp.</title>
        <authorList>
            <person name="Valero-Jimenez C.A."/>
            <person name="Tapia P."/>
            <person name="Veloso J."/>
            <person name="Silva-Moreno E."/>
            <person name="Staats M."/>
            <person name="Valdes J.H."/>
            <person name="Van Kan J.A.L."/>
        </authorList>
    </citation>
    <scope>NUCLEOTIDE SEQUENCE [LARGE SCALE GENOMIC DNA]</scope>
    <source>
        <strain evidence="3 4">Be9601</strain>
    </source>
</reference>
<sequence length="306" mass="34520">MFKSLRTAKEKRQGPARRYYRGLCTVTATSIIIIIFILLSLVYQFPGKNNSILDIENPSITYKIYIFQYCVSTGDQNDNGVDKNPNAKDGLGCHLDLNPLGYIVATTNKQAEPSDLATFYTLMTIAFAFYYVGCHAVALTIYLWWRWFNRHFDPGEKVPKKSFKKLMLACFKKKKKKKKKQLTSPSPPPPQAGLTIFCIPASCLTHASYLGSGIAGGGIPKSYSKIGNLYMLFVHSLWLWYLASLLIVFLLFRKEYPKPPKEKKEEEEKSEDMESGSGSGSGSGSSNGTEWDYASEPVDQTSWYRE</sequence>
<comment type="caution">
    <text evidence="3">The sequence shown here is derived from an EMBL/GenBank/DDBJ whole genome shotgun (WGS) entry which is preliminary data.</text>
</comment>
<dbReference type="Proteomes" id="UP000297229">
    <property type="component" value="Unassembled WGS sequence"/>
</dbReference>
<protein>
    <submittedName>
        <fullName evidence="3">Uncharacterized protein</fullName>
    </submittedName>
</protein>
<keyword evidence="2" id="KW-0812">Transmembrane</keyword>
<evidence type="ECO:0000313" key="4">
    <source>
        <dbReference type="Proteomes" id="UP000297229"/>
    </source>
</evidence>
<dbReference type="AlphaFoldDB" id="A0A4Z1JKK6"/>
<feature type="transmembrane region" description="Helical" evidence="2">
    <location>
        <begin position="20"/>
        <end position="43"/>
    </location>
</feature>
<proteinExistence type="predicted"/>
<feature type="region of interest" description="Disordered" evidence="1">
    <location>
        <begin position="259"/>
        <end position="306"/>
    </location>
</feature>
<gene>
    <name evidence="3" type="ORF">BELL_0295g00080</name>
</gene>
<evidence type="ECO:0000256" key="1">
    <source>
        <dbReference type="SAM" id="MobiDB-lite"/>
    </source>
</evidence>
<organism evidence="3 4">
    <name type="scientific">Botrytis elliptica</name>
    <dbReference type="NCBI Taxonomy" id="278938"/>
    <lineage>
        <taxon>Eukaryota</taxon>
        <taxon>Fungi</taxon>
        <taxon>Dikarya</taxon>
        <taxon>Ascomycota</taxon>
        <taxon>Pezizomycotina</taxon>
        <taxon>Leotiomycetes</taxon>
        <taxon>Helotiales</taxon>
        <taxon>Sclerotiniaceae</taxon>
        <taxon>Botrytis</taxon>
    </lineage>
</organism>
<evidence type="ECO:0000313" key="3">
    <source>
        <dbReference type="EMBL" id="TGO74271.1"/>
    </source>
</evidence>
<keyword evidence="2" id="KW-1133">Transmembrane helix</keyword>